<evidence type="ECO:0000313" key="2">
    <source>
        <dbReference type="Proteomes" id="UP000559117"/>
    </source>
</evidence>
<sequence>MCKSSFVKQRPFCMKLQEKVNVIRFYEERDGNKPVCYKQECEHRFDCKESTNCIHAFHPIGSEYLHG</sequence>
<gene>
    <name evidence="1" type="ORF">HNR32_001162</name>
</gene>
<dbReference type="RefSeq" id="WP_183860565.1">
    <property type="nucleotide sequence ID" value="NZ_JACHFH010000011.1"/>
</dbReference>
<evidence type="ECO:0000313" key="1">
    <source>
        <dbReference type="EMBL" id="MBB5336018.1"/>
    </source>
</evidence>
<dbReference type="EMBL" id="JACHFH010000011">
    <property type="protein sequence ID" value="MBB5336018.1"/>
    <property type="molecule type" value="Genomic_DNA"/>
</dbReference>
<reference evidence="1 2" key="1">
    <citation type="submission" date="2020-08" db="EMBL/GenBank/DDBJ databases">
        <title>Genomic Encyclopedia of Type Strains, Phase IV (KMG-IV): sequencing the most valuable type-strain genomes for metagenomic binning, comparative biology and taxonomic classification.</title>
        <authorList>
            <person name="Goeker M."/>
        </authorList>
    </citation>
    <scope>NUCLEOTIDE SEQUENCE [LARGE SCALE GENOMIC DNA]</scope>
    <source>
        <strain evidence="1 2">DSM 24661</strain>
    </source>
</reference>
<keyword evidence="2" id="KW-1185">Reference proteome</keyword>
<dbReference type="Proteomes" id="UP000559117">
    <property type="component" value="Unassembled WGS sequence"/>
</dbReference>
<accession>A0A840UMV0</accession>
<organism evidence="1 2">
    <name type="scientific">Pectinatus brassicae</name>
    <dbReference type="NCBI Taxonomy" id="862415"/>
    <lineage>
        <taxon>Bacteria</taxon>
        <taxon>Bacillati</taxon>
        <taxon>Bacillota</taxon>
        <taxon>Negativicutes</taxon>
        <taxon>Selenomonadales</taxon>
        <taxon>Selenomonadaceae</taxon>
        <taxon>Pectinatus</taxon>
    </lineage>
</organism>
<protein>
    <submittedName>
        <fullName evidence="1">Uncharacterized protein</fullName>
    </submittedName>
</protein>
<name>A0A840UMV0_9FIRM</name>
<proteinExistence type="predicted"/>
<dbReference type="AlphaFoldDB" id="A0A840UMV0"/>
<comment type="caution">
    <text evidence="1">The sequence shown here is derived from an EMBL/GenBank/DDBJ whole genome shotgun (WGS) entry which is preliminary data.</text>
</comment>